<dbReference type="RefSeq" id="WP_378592121.1">
    <property type="nucleotide sequence ID" value="NZ_JBHSKD010000024.1"/>
</dbReference>
<proteinExistence type="predicted"/>
<name>A0ABW0BNC3_9ACTN</name>
<accession>A0ABW0BNC3</accession>
<evidence type="ECO:0000313" key="4">
    <source>
        <dbReference type="EMBL" id="MFC5178508.1"/>
    </source>
</evidence>
<feature type="compositionally biased region" description="Polar residues" evidence="1">
    <location>
        <begin position="26"/>
        <end position="48"/>
    </location>
</feature>
<dbReference type="PROSITE" id="PS51257">
    <property type="entry name" value="PROKAR_LIPOPROTEIN"/>
    <property type="match status" value="1"/>
</dbReference>
<comment type="caution">
    <text evidence="4">The sequence shown here is derived from an EMBL/GenBank/DDBJ whole genome shotgun (WGS) entry which is preliminary data.</text>
</comment>
<gene>
    <name evidence="4" type="ORF">ACFPGP_17655</name>
</gene>
<evidence type="ECO:0000259" key="3">
    <source>
        <dbReference type="SMART" id="SM00909"/>
    </source>
</evidence>
<dbReference type="EMBL" id="JBHSKD010000024">
    <property type="protein sequence ID" value="MFC5178508.1"/>
    <property type="molecule type" value="Genomic_DNA"/>
</dbReference>
<keyword evidence="2" id="KW-0732">Signal</keyword>
<dbReference type="Pfam" id="PF10646">
    <property type="entry name" value="Germane"/>
    <property type="match status" value="1"/>
</dbReference>
<dbReference type="Pfam" id="PF10648">
    <property type="entry name" value="Gmad2"/>
    <property type="match status" value="1"/>
</dbReference>
<dbReference type="InterPro" id="IPR018911">
    <property type="entry name" value="Gmad2_Ig-like_dom"/>
</dbReference>
<dbReference type="Proteomes" id="UP001596087">
    <property type="component" value="Unassembled WGS sequence"/>
</dbReference>
<feature type="region of interest" description="Disordered" evidence="1">
    <location>
        <begin position="290"/>
        <end position="312"/>
    </location>
</feature>
<organism evidence="4 5">
    <name type="scientific">Nocardioides taihuensis</name>
    <dbReference type="NCBI Taxonomy" id="1835606"/>
    <lineage>
        <taxon>Bacteria</taxon>
        <taxon>Bacillati</taxon>
        <taxon>Actinomycetota</taxon>
        <taxon>Actinomycetes</taxon>
        <taxon>Propionibacteriales</taxon>
        <taxon>Nocardioidaceae</taxon>
        <taxon>Nocardioides</taxon>
    </lineage>
</organism>
<feature type="region of interest" description="Disordered" evidence="1">
    <location>
        <begin position="20"/>
        <end position="70"/>
    </location>
</feature>
<dbReference type="InterPro" id="IPR019606">
    <property type="entry name" value="GerMN"/>
</dbReference>
<sequence>MRIRPTAVVLALALATLAGCGDDAEPTSSGTETGRQQASRSSNNVPTEETQEGVAPAPSTVTSAPGLASSGPGQVTVPVYFVGSTPQGKRLFREFQRVSGDDPLLAAADAMTAGDALDPDYGTLFPGGSFASVTEEPGAIVVEVADDGWSTRAAGMSRREARLAAQQLVYTVQGVAQSRLPVRVEAGGEPVPLFGIDTAGGLRNAGPDGVLAFVNVTTPEQGATVGSPLVASGVANSFEANVPWEIRDGSGAVVKRGFTTAEGWGNKLYPWRTKINVSKLPAGDYTFVAMTDDPSGGEGGGPTEDSKDVTIG</sequence>
<reference evidence="5" key="1">
    <citation type="journal article" date="2019" name="Int. J. Syst. Evol. Microbiol.">
        <title>The Global Catalogue of Microorganisms (GCM) 10K type strain sequencing project: providing services to taxonomists for standard genome sequencing and annotation.</title>
        <authorList>
            <consortium name="The Broad Institute Genomics Platform"/>
            <consortium name="The Broad Institute Genome Sequencing Center for Infectious Disease"/>
            <person name="Wu L."/>
            <person name="Ma J."/>
        </authorList>
    </citation>
    <scope>NUCLEOTIDE SEQUENCE [LARGE SCALE GENOMIC DNA]</scope>
    <source>
        <strain evidence="5">DFY41</strain>
    </source>
</reference>
<feature type="signal peptide" evidence="2">
    <location>
        <begin position="1"/>
        <end position="20"/>
    </location>
</feature>
<dbReference type="SMART" id="SM00909">
    <property type="entry name" value="Germane"/>
    <property type="match status" value="1"/>
</dbReference>
<feature type="chain" id="PRO_5046517477" evidence="2">
    <location>
        <begin position="21"/>
        <end position="312"/>
    </location>
</feature>
<evidence type="ECO:0000313" key="5">
    <source>
        <dbReference type="Proteomes" id="UP001596087"/>
    </source>
</evidence>
<evidence type="ECO:0000256" key="2">
    <source>
        <dbReference type="SAM" id="SignalP"/>
    </source>
</evidence>
<evidence type="ECO:0000256" key="1">
    <source>
        <dbReference type="SAM" id="MobiDB-lite"/>
    </source>
</evidence>
<protein>
    <submittedName>
        <fullName evidence="4">Gmad2 immunoglobulin-like domain-containing protein</fullName>
    </submittedName>
</protein>
<keyword evidence="5" id="KW-1185">Reference proteome</keyword>
<feature type="domain" description="GerMN" evidence="3">
    <location>
        <begin position="104"/>
        <end position="195"/>
    </location>
</feature>